<keyword evidence="3" id="KW-1185">Reference proteome</keyword>
<dbReference type="Gene3D" id="3.30.1310.10">
    <property type="entry name" value="Nucleoid-associated protein YbaB-like domain"/>
    <property type="match status" value="1"/>
</dbReference>
<evidence type="ECO:0000313" key="2">
    <source>
        <dbReference type="EMBL" id="GAA0875570.1"/>
    </source>
</evidence>
<dbReference type="PANTHER" id="PTHR33449:SF1">
    <property type="entry name" value="NUCLEOID-ASSOCIATED PROTEIN YBAB"/>
    <property type="match status" value="1"/>
</dbReference>
<protein>
    <recommendedName>
        <fullName evidence="4">Nucleoid-associated protein</fullName>
    </recommendedName>
</protein>
<evidence type="ECO:0008006" key="4">
    <source>
        <dbReference type="Google" id="ProtNLM"/>
    </source>
</evidence>
<dbReference type="PIRSF" id="PIRSF004555">
    <property type="entry name" value="UCP004555"/>
    <property type="match status" value="1"/>
</dbReference>
<accession>A0ABP3Y1U2</accession>
<name>A0ABP3Y1U2_9FLAO</name>
<sequence length="95" mass="10601">MFGNMMEKLQEMQNAVEVSKKKLDAISVEGKAEYITIEMTGNRRVKNVRIASEAPIDAEELEDLLTIAFNRALEQADKINETEMANSARGIIPGM</sequence>
<dbReference type="EMBL" id="BAAAFH010000011">
    <property type="protein sequence ID" value="GAA0875570.1"/>
    <property type="molecule type" value="Genomic_DNA"/>
</dbReference>
<dbReference type="Proteomes" id="UP001501126">
    <property type="component" value="Unassembled WGS sequence"/>
</dbReference>
<evidence type="ECO:0000256" key="1">
    <source>
        <dbReference type="ARBA" id="ARBA00023125"/>
    </source>
</evidence>
<dbReference type="Pfam" id="PF02575">
    <property type="entry name" value="YbaB_DNA_bd"/>
    <property type="match status" value="1"/>
</dbReference>
<proteinExistence type="predicted"/>
<comment type="caution">
    <text evidence="2">The sequence shown here is derived from an EMBL/GenBank/DDBJ whole genome shotgun (WGS) entry which is preliminary data.</text>
</comment>
<reference evidence="3" key="1">
    <citation type="journal article" date="2019" name="Int. J. Syst. Evol. Microbiol.">
        <title>The Global Catalogue of Microorganisms (GCM) 10K type strain sequencing project: providing services to taxonomists for standard genome sequencing and annotation.</title>
        <authorList>
            <consortium name="The Broad Institute Genomics Platform"/>
            <consortium name="The Broad Institute Genome Sequencing Center for Infectious Disease"/>
            <person name="Wu L."/>
            <person name="Ma J."/>
        </authorList>
    </citation>
    <scope>NUCLEOTIDE SEQUENCE [LARGE SCALE GENOMIC DNA]</scope>
    <source>
        <strain evidence="3">JCM 16083</strain>
    </source>
</reference>
<gene>
    <name evidence="2" type="ORF">GCM10009118_19790</name>
</gene>
<organism evidence="2 3">
    <name type="scientific">Wandonia haliotis</name>
    <dbReference type="NCBI Taxonomy" id="574963"/>
    <lineage>
        <taxon>Bacteria</taxon>
        <taxon>Pseudomonadati</taxon>
        <taxon>Bacteroidota</taxon>
        <taxon>Flavobacteriia</taxon>
        <taxon>Flavobacteriales</taxon>
        <taxon>Crocinitomicaceae</taxon>
        <taxon>Wandonia</taxon>
    </lineage>
</organism>
<keyword evidence="1" id="KW-0238">DNA-binding</keyword>
<evidence type="ECO:0000313" key="3">
    <source>
        <dbReference type="Proteomes" id="UP001501126"/>
    </source>
</evidence>
<dbReference type="PANTHER" id="PTHR33449">
    <property type="entry name" value="NUCLEOID-ASSOCIATED PROTEIN YBAB"/>
    <property type="match status" value="1"/>
</dbReference>
<dbReference type="InterPro" id="IPR036894">
    <property type="entry name" value="YbaB-like_sf"/>
</dbReference>
<dbReference type="InterPro" id="IPR004401">
    <property type="entry name" value="YbaB/EbfC"/>
</dbReference>
<dbReference type="SUPFAM" id="SSF82607">
    <property type="entry name" value="YbaB-like"/>
    <property type="match status" value="1"/>
</dbReference>